<evidence type="ECO:0000313" key="1">
    <source>
        <dbReference type="Proteomes" id="UP000189705"/>
    </source>
</evidence>
<dbReference type="RefSeq" id="XP_025059881.1">
    <property type="nucleotide sequence ID" value="XM_025204096.1"/>
</dbReference>
<accession>A0A3Q0GJL4</accession>
<proteinExistence type="predicted"/>
<reference evidence="2" key="1">
    <citation type="submission" date="2025-08" db="UniProtKB">
        <authorList>
            <consortium name="RefSeq"/>
        </authorList>
    </citation>
    <scope>IDENTIFICATION</scope>
</reference>
<name>A0A3Q0GJL4_ALLSI</name>
<dbReference type="InParanoid" id="A0A3Q0GJL4"/>
<dbReference type="KEGG" id="asn:112550277"/>
<organism evidence="1 2">
    <name type="scientific">Alligator sinensis</name>
    <name type="common">Chinese alligator</name>
    <dbReference type="NCBI Taxonomy" id="38654"/>
    <lineage>
        <taxon>Eukaryota</taxon>
        <taxon>Metazoa</taxon>
        <taxon>Chordata</taxon>
        <taxon>Craniata</taxon>
        <taxon>Vertebrata</taxon>
        <taxon>Euteleostomi</taxon>
        <taxon>Archelosauria</taxon>
        <taxon>Archosauria</taxon>
        <taxon>Crocodylia</taxon>
        <taxon>Alligatoridae</taxon>
        <taxon>Alligatorinae</taxon>
        <taxon>Alligator</taxon>
    </lineage>
</organism>
<sequence length="203" mass="21986">MSVHSLFGVSPLCRKALPVTVDPSLLVLLWILCWKNSSPESLSGLVGSLHSRSSVAALLQRFPPAACSQASACLKVSLTAFLKARSAVSACRDTQPLLCPCGLQGTDPPLPLSRAKNTFEWPTFANPEQDAAPEIGKIDQGAPTSGQLGPRCQVSCSLRAQDTDQELLTRFSLLLKFLARPKSGRLMTNNCNVNIKIWWKEVL</sequence>
<keyword evidence="1" id="KW-1185">Reference proteome</keyword>
<gene>
    <name evidence="2" type="primary">LOC112550277</name>
</gene>
<evidence type="ECO:0000313" key="2">
    <source>
        <dbReference type="RefSeq" id="XP_025059881.1"/>
    </source>
</evidence>
<dbReference type="GeneID" id="112550277"/>
<dbReference type="Proteomes" id="UP000189705">
    <property type="component" value="Unplaced"/>
</dbReference>
<dbReference type="AlphaFoldDB" id="A0A3Q0GJL4"/>
<protein>
    <submittedName>
        <fullName evidence="2">Uncharacterized protein LOC112550277</fullName>
    </submittedName>
</protein>